<dbReference type="HAMAP" id="MF_00657">
    <property type="entry name" value="Hydroxyl_YbiX"/>
    <property type="match status" value="1"/>
</dbReference>
<reference evidence="9 10" key="1">
    <citation type="submission" date="2019-03" db="EMBL/GenBank/DDBJ databases">
        <title>Genomic Encyclopedia of Type Strains, Phase IV (KMG-IV): sequencing the most valuable type-strain genomes for metagenomic binning, comparative biology and taxonomic classification.</title>
        <authorList>
            <person name="Goeker M."/>
        </authorList>
    </citation>
    <scope>NUCLEOTIDE SEQUENCE [LARGE SCALE GENOMIC DNA]</scope>
    <source>
        <strain evidence="9 10">DSM 19605</strain>
    </source>
</reference>
<dbReference type="GO" id="GO:0006879">
    <property type="term" value="P:intracellular iron ion homeostasis"/>
    <property type="evidence" value="ECO:0007669"/>
    <property type="project" value="TreeGrafter"/>
</dbReference>
<evidence type="ECO:0000256" key="3">
    <source>
        <dbReference type="ARBA" id="ARBA00022896"/>
    </source>
</evidence>
<sequence>MLLKLPQILSRAEVQAMRERLADDGLWRDGRISAGPQAQTVKRNEQAAQDHPTVLALQAEVLAAVQRSALFFSAALPRRYYNPLFNRYRPEHPTYGPHIDGAILHSRRTQEWVRTDVSCTLFLSDPDEYDGGELTIHDTYGVQRVKLAAGDAVLYPGTSLHEVTPVTRGARIASFFWIESMVRSDEQRRLLFELDMNLLKLRERLGETAETTALTGVYHNLLRQWADS</sequence>
<evidence type="ECO:0000313" key="10">
    <source>
        <dbReference type="Proteomes" id="UP000295510"/>
    </source>
</evidence>
<proteinExistence type="inferred from homology"/>
<dbReference type="PANTHER" id="PTHR41536:SF1">
    <property type="entry name" value="PKHD-TYPE HYDROXYLASE YBIX"/>
    <property type="match status" value="1"/>
</dbReference>
<dbReference type="OrthoDB" id="9812472at2"/>
<dbReference type="GO" id="GO:0016706">
    <property type="term" value="F:2-oxoglutarate-dependent dioxygenase activity"/>
    <property type="evidence" value="ECO:0007669"/>
    <property type="project" value="UniProtKB-UniRule"/>
</dbReference>
<comment type="cofactor">
    <cofactor evidence="1 7">
        <name>L-ascorbate</name>
        <dbReference type="ChEBI" id="CHEBI:38290"/>
    </cofactor>
</comment>
<keyword evidence="10" id="KW-1185">Reference proteome</keyword>
<evidence type="ECO:0000256" key="5">
    <source>
        <dbReference type="ARBA" id="ARBA00023002"/>
    </source>
</evidence>
<dbReference type="NCBIfam" id="NF003974">
    <property type="entry name" value="PRK05467.1-3"/>
    <property type="match status" value="1"/>
</dbReference>
<accession>A0A4R6UHD5</accession>
<keyword evidence="5 7" id="KW-0560">Oxidoreductase</keyword>
<feature type="binding site" evidence="7">
    <location>
        <position position="100"/>
    </location>
    <ligand>
        <name>Fe cation</name>
        <dbReference type="ChEBI" id="CHEBI:24875"/>
    </ligand>
</feature>
<dbReference type="Gene3D" id="4.10.860.20">
    <property type="entry name" value="Rabenosyn, Rab binding domain"/>
    <property type="match status" value="1"/>
</dbReference>
<evidence type="ECO:0000256" key="2">
    <source>
        <dbReference type="ARBA" id="ARBA00022723"/>
    </source>
</evidence>
<dbReference type="Gene3D" id="2.60.120.620">
    <property type="entry name" value="q2cbj1_9rhob like domain"/>
    <property type="match status" value="1"/>
</dbReference>
<dbReference type="InterPro" id="IPR005123">
    <property type="entry name" value="Oxoglu/Fe-dep_dioxygenase_dom"/>
</dbReference>
<dbReference type="EMBL" id="SNYL01000002">
    <property type="protein sequence ID" value="TDQ44709.1"/>
    <property type="molecule type" value="Genomic_DNA"/>
</dbReference>
<dbReference type="PROSITE" id="PS51471">
    <property type="entry name" value="FE2OG_OXY"/>
    <property type="match status" value="1"/>
</dbReference>
<dbReference type="InterPro" id="IPR006620">
    <property type="entry name" value="Pro_4_hyd_alph"/>
</dbReference>
<dbReference type="NCBIfam" id="NF003975">
    <property type="entry name" value="PRK05467.1-4"/>
    <property type="match status" value="1"/>
</dbReference>
<dbReference type="InterPro" id="IPR044862">
    <property type="entry name" value="Pro_4_hyd_alph_FE2OG_OXY"/>
</dbReference>
<keyword evidence="4 7" id="KW-0223">Dioxygenase</keyword>
<dbReference type="SMART" id="SM00702">
    <property type="entry name" value="P4Hc"/>
    <property type="match status" value="1"/>
</dbReference>
<gene>
    <name evidence="9" type="ORF">DFR43_10248</name>
</gene>
<evidence type="ECO:0000256" key="4">
    <source>
        <dbReference type="ARBA" id="ARBA00022964"/>
    </source>
</evidence>
<comment type="caution">
    <text evidence="9">The sequence shown here is derived from an EMBL/GenBank/DDBJ whole genome shotgun (WGS) entry which is preliminary data.</text>
</comment>
<dbReference type="AlphaFoldDB" id="A0A4R6UHD5"/>
<feature type="binding site" evidence="7">
    <location>
        <position position="171"/>
    </location>
    <ligand>
        <name>2-oxoglutarate</name>
        <dbReference type="ChEBI" id="CHEBI:16810"/>
    </ligand>
</feature>
<dbReference type="Pfam" id="PF18331">
    <property type="entry name" value="PKHD_C"/>
    <property type="match status" value="1"/>
</dbReference>
<evidence type="ECO:0000256" key="6">
    <source>
        <dbReference type="ARBA" id="ARBA00023004"/>
    </source>
</evidence>
<dbReference type="InterPro" id="IPR041097">
    <property type="entry name" value="PKHD_C"/>
</dbReference>
<feature type="binding site" evidence="7">
    <location>
        <position position="98"/>
    </location>
    <ligand>
        <name>Fe cation</name>
        <dbReference type="ChEBI" id="CHEBI:24875"/>
    </ligand>
</feature>
<dbReference type="RefSeq" id="WP_133595641.1">
    <property type="nucleotide sequence ID" value="NZ_SNYL01000002.1"/>
</dbReference>
<protein>
    <submittedName>
        <fullName evidence="9">PKHD-type hydroxylase</fullName>
    </submittedName>
</protein>
<feature type="domain" description="Fe2OG dioxygenase" evidence="8">
    <location>
        <begin position="79"/>
        <end position="180"/>
    </location>
</feature>
<dbReference type="Proteomes" id="UP000295510">
    <property type="component" value="Unassembled WGS sequence"/>
</dbReference>
<evidence type="ECO:0000259" key="8">
    <source>
        <dbReference type="PROSITE" id="PS51471"/>
    </source>
</evidence>
<keyword evidence="2 7" id="KW-0479">Metal-binding</keyword>
<dbReference type="GO" id="GO:0006974">
    <property type="term" value="P:DNA damage response"/>
    <property type="evidence" value="ECO:0007669"/>
    <property type="project" value="TreeGrafter"/>
</dbReference>
<dbReference type="GO" id="GO:0005506">
    <property type="term" value="F:iron ion binding"/>
    <property type="evidence" value="ECO:0007669"/>
    <property type="project" value="UniProtKB-UniRule"/>
</dbReference>
<dbReference type="InterPro" id="IPR023550">
    <property type="entry name" value="PKHD_hydroxylase"/>
</dbReference>
<evidence type="ECO:0000256" key="1">
    <source>
        <dbReference type="ARBA" id="ARBA00001961"/>
    </source>
</evidence>
<organism evidence="9 10">
    <name type="scientific">Tepidicella xavieri</name>
    <dbReference type="NCBI Taxonomy" id="360241"/>
    <lineage>
        <taxon>Bacteria</taxon>
        <taxon>Pseudomonadati</taxon>
        <taxon>Pseudomonadota</taxon>
        <taxon>Betaproteobacteria</taxon>
        <taxon>Burkholderiales</taxon>
        <taxon>Tepidicella</taxon>
    </lineage>
</organism>
<dbReference type="Pfam" id="PF13640">
    <property type="entry name" value="2OG-FeII_Oxy_3"/>
    <property type="match status" value="1"/>
</dbReference>
<dbReference type="GO" id="GO:0031418">
    <property type="term" value="F:L-ascorbic acid binding"/>
    <property type="evidence" value="ECO:0007669"/>
    <property type="project" value="UniProtKB-KW"/>
</dbReference>
<dbReference type="PANTHER" id="PTHR41536">
    <property type="entry name" value="PKHD-TYPE HYDROXYLASE YBIX"/>
    <property type="match status" value="1"/>
</dbReference>
<evidence type="ECO:0000313" key="9">
    <source>
        <dbReference type="EMBL" id="TDQ44709.1"/>
    </source>
</evidence>
<feature type="binding site" evidence="7">
    <location>
        <position position="161"/>
    </location>
    <ligand>
        <name>Fe cation</name>
        <dbReference type="ChEBI" id="CHEBI:24875"/>
    </ligand>
</feature>
<comment type="cofactor">
    <cofactor evidence="7">
        <name>Fe(2+)</name>
        <dbReference type="ChEBI" id="CHEBI:29033"/>
    </cofactor>
    <text evidence="7">Binds 1 Fe(2+) ion per subunit.</text>
</comment>
<name>A0A4R6UHD5_9BURK</name>
<evidence type="ECO:0000256" key="7">
    <source>
        <dbReference type="HAMAP-Rule" id="MF_00657"/>
    </source>
</evidence>
<keyword evidence="6 7" id="KW-0408">Iron</keyword>
<dbReference type="SUPFAM" id="SSF51197">
    <property type="entry name" value="Clavaminate synthase-like"/>
    <property type="match status" value="1"/>
</dbReference>
<keyword evidence="3 7" id="KW-0847">Vitamin C</keyword>